<reference evidence="1" key="1">
    <citation type="submission" date="2024-01" db="EMBL/GenBank/DDBJ databases">
        <authorList>
            <person name="Webb A."/>
        </authorList>
    </citation>
    <scope>NUCLEOTIDE SEQUENCE</scope>
    <source>
        <strain evidence="1">Pm1</strain>
    </source>
</reference>
<comment type="caution">
    <text evidence="1">The sequence shown here is derived from an EMBL/GenBank/DDBJ whole genome shotgun (WGS) entry which is preliminary data.</text>
</comment>
<dbReference type="AlphaFoldDB" id="A0AAV1T4X7"/>
<gene>
    <name evidence="1" type="ORF">PM001_LOCUS2704</name>
</gene>
<protein>
    <recommendedName>
        <fullName evidence="3">Polyketide synthase</fullName>
    </recommendedName>
</protein>
<evidence type="ECO:0008006" key="3">
    <source>
        <dbReference type="Google" id="ProtNLM"/>
    </source>
</evidence>
<name>A0AAV1T4X7_9STRA</name>
<sequence>MTVFPCTCYIYVGQSSSQKGSACQLLTRYASSAVDRASERGVPALSDPVAPPIRDYVDIGGLRFSDIIHLSQLRVGG</sequence>
<evidence type="ECO:0000313" key="1">
    <source>
        <dbReference type="EMBL" id="CAK7903405.1"/>
    </source>
</evidence>
<accession>A0AAV1T4X7</accession>
<evidence type="ECO:0000313" key="2">
    <source>
        <dbReference type="Proteomes" id="UP001162060"/>
    </source>
</evidence>
<proteinExistence type="predicted"/>
<organism evidence="1 2">
    <name type="scientific">Peronospora matthiolae</name>
    <dbReference type="NCBI Taxonomy" id="2874970"/>
    <lineage>
        <taxon>Eukaryota</taxon>
        <taxon>Sar</taxon>
        <taxon>Stramenopiles</taxon>
        <taxon>Oomycota</taxon>
        <taxon>Peronosporomycetes</taxon>
        <taxon>Peronosporales</taxon>
        <taxon>Peronosporaceae</taxon>
        <taxon>Peronospora</taxon>
    </lineage>
</organism>
<dbReference type="EMBL" id="CAKLBY020000025">
    <property type="protein sequence ID" value="CAK7903405.1"/>
    <property type="molecule type" value="Genomic_DNA"/>
</dbReference>
<dbReference type="Proteomes" id="UP001162060">
    <property type="component" value="Unassembled WGS sequence"/>
</dbReference>